<feature type="region of interest" description="Disordered" evidence="1">
    <location>
        <begin position="1"/>
        <end position="25"/>
    </location>
</feature>
<reference evidence="2" key="1">
    <citation type="journal article" date="2021" name="PeerJ">
        <title>Extensive microbial diversity within the chicken gut microbiome revealed by metagenomics and culture.</title>
        <authorList>
            <person name="Gilroy R."/>
            <person name="Ravi A."/>
            <person name="Getino M."/>
            <person name="Pursley I."/>
            <person name="Horton D.L."/>
            <person name="Alikhan N.F."/>
            <person name="Baker D."/>
            <person name="Gharbi K."/>
            <person name="Hall N."/>
            <person name="Watson M."/>
            <person name="Adriaenssens E.M."/>
            <person name="Foster-Nyarko E."/>
            <person name="Jarju S."/>
            <person name="Secka A."/>
            <person name="Antonio M."/>
            <person name="Oren A."/>
            <person name="Chaudhuri R.R."/>
            <person name="La Ragione R."/>
            <person name="Hildebrand F."/>
            <person name="Pallen M.J."/>
        </authorList>
    </citation>
    <scope>NUCLEOTIDE SEQUENCE</scope>
    <source>
        <strain evidence="2">ChiHjej12B11-14209</strain>
    </source>
</reference>
<protein>
    <submittedName>
        <fullName evidence="2">Uncharacterized protein</fullName>
    </submittedName>
</protein>
<feature type="compositionally biased region" description="Basic and acidic residues" evidence="1">
    <location>
        <begin position="8"/>
        <end position="25"/>
    </location>
</feature>
<dbReference type="Proteomes" id="UP000824062">
    <property type="component" value="Unassembled WGS sequence"/>
</dbReference>
<evidence type="ECO:0000313" key="3">
    <source>
        <dbReference type="Proteomes" id="UP000824062"/>
    </source>
</evidence>
<evidence type="ECO:0000256" key="1">
    <source>
        <dbReference type="SAM" id="MobiDB-lite"/>
    </source>
</evidence>
<dbReference type="EMBL" id="DXBM01000036">
    <property type="protein sequence ID" value="HIZ46163.1"/>
    <property type="molecule type" value="Genomic_DNA"/>
</dbReference>
<dbReference type="AlphaFoldDB" id="A0A9D2JE14"/>
<reference evidence="2" key="2">
    <citation type="submission" date="2021-04" db="EMBL/GenBank/DDBJ databases">
        <authorList>
            <person name="Gilroy R."/>
        </authorList>
    </citation>
    <scope>NUCLEOTIDE SEQUENCE</scope>
    <source>
        <strain evidence="2">ChiHjej12B11-14209</strain>
    </source>
</reference>
<sequence length="1078" mass="118868">MISSTSKNKAEAVDQSRADAREGDRAGALELAQRAAAARRVDDLDFSAATRRVLTRLGCVTFLDVTEQDEKKLMDALRSSEGDRLLDLIDLYHGDPESFVRRFGAPRARVSQSHPMPAAWTSASGEPTGTRTGAHRVPSRGPSVASTYRSRSATYQVLPRDELGTRLYDFERRAVSALRLLEDHSREALVMEAFPSLGVGLEQAERDVKTLISDYGYGQAVALDVLSQCAPDALLVVCAHLTQEVYTGRSLWPELFGKIGLTNPNLQGVLKGLLLERIQEHGFPVYTSDDESQYYINTMLLHSGLSASVWKPLWRDLLIPVARATRANGLVEGVIPNGEGLLHLSRDDESRFRVSGTRLQKMLRHVPARMIAPVLETAFGTARQVVEYDGSGLVSPVRRDKTMVLSGGELPETAIGGLAEALAEHTAPDDRRSRPSRGGGASVVYLPEPELRLDLSNVEKPLCLHWNDVRLPRALAGDRVDYYINHELAGSSRVVDNVSSALIESIELRVSTSSYFDIEVKLVEEAEGPASEGAPDVREREVAARSSSFRHTRPSVFEFLRGSDGVWRLRKRLTSLERRSRIAYLMAPGFALSPQGGMELVNRERIGDLALEIYDVSPGGSADLLDGHSEKVSSWSESFVVEFEKPFRIGRNERGSDVFPYLTRDGFGNTALPTVAVRSMGVGVNARDLEVRCLCDGRRVSISRSYPFAGDGDGAPSSVMLQLSKSSIPLFVADGLLVVKQRSTDRALLRYRFSVVPVRSFGLLTLGTMLGRVSATYRLETVVPVELERGGRPVYNSGGNAFDFSAPLSDASTDLSLRLLAERGDSDEPETCPRPELVAEGPALRVRLFLAAVVVDLGATGTAASERPLSLADVVRRDCCDGRVEIVYEKTRPHRGAFALFGQRPVHYYADDHPAQFRLDLFDQADAFIPSTAPEHDEQTALELTVTYGFDWRAGKVQRMTARIVPLVALRGFGLGGIRLESDGDDVLVRFERPAGREFACRLVNRRGEDLLDGQLTLGERQSEMRLPTKIGALLRRGHQVWLLLAVRRRLWGPDFERAQRVDLRALYDRQTGEGSHA</sequence>
<feature type="compositionally biased region" description="Polar residues" evidence="1">
    <location>
        <begin position="121"/>
        <end position="131"/>
    </location>
</feature>
<name>A0A9D2JE14_9ACTN</name>
<comment type="caution">
    <text evidence="2">The sequence shown here is derived from an EMBL/GenBank/DDBJ whole genome shotgun (WGS) entry which is preliminary data.</text>
</comment>
<proteinExistence type="predicted"/>
<organism evidence="2 3">
    <name type="scientific">Candidatus Olsenella pullistercoris</name>
    <dbReference type="NCBI Taxonomy" id="2838712"/>
    <lineage>
        <taxon>Bacteria</taxon>
        <taxon>Bacillati</taxon>
        <taxon>Actinomycetota</taxon>
        <taxon>Coriobacteriia</taxon>
        <taxon>Coriobacteriales</taxon>
        <taxon>Atopobiaceae</taxon>
        <taxon>Olsenella</taxon>
    </lineage>
</organism>
<accession>A0A9D2JE14</accession>
<feature type="region of interest" description="Disordered" evidence="1">
    <location>
        <begin position="111"/>
        <end position="145"/>
    </location>
</feature>
<evidence type="ECO:0000313" key="2">
    <source>
        <dbReference type="EMBL" id="HIZ46163.1"/>
    </source>
</evidence>
<gene>
    <name evidence="2" type="ORF">IAA19_04000</name>
</gene>